<organism evidence="2 3">
    <name type="scientific">Sulfobacillus thermosulfidooxidans (strain DSM 9293 / VKM B-1269 / AT-1)</name>
    <dbReference type="NCBI Taxonomy" id="929705"/>
    <lineage>
        <taxon>Bacteria</taxon>
        <taxon>Bacillati</taxon>
        <taxon>Bacillota</taxon>
        <taxon>Clostridia</taxon>
        <taxon>Eubacteriales</taxon>
        <taxon>Clostridiales Family XVII. Incertae Sedis</taxon>
        <taxon>Sulfobacillus</taxon>
    </lineage>
</organism>
<dbReference type="SUPFAM" id="SSF52540">
    <property type="entry name" value="P-loop containing nucleoside triphosphate hydrolases"/>
    <property type="match status" value="1"/>
</dbReference>
<dbReference type="PANTHER" id="PTHR30121:SF6">
    <property type="entry name" value="SLR6007 PROTEIN"/>
    <property type="match status" value="1"/>
</dbReference>
<accession>A0A1W1W6K9</accession>
<name>A0A1W1W6K9_SULTA</name>
<protein>
    <submittedName>
        <fullName evidence="2">AAA-like domain-containing protein</fullName>
    </submittedName>
</protein>
<dbReference type="EMBL" id="FWWY01000001">
    <property type="protein sequence ID" value="SMC01918.1"/>
    <property type="molecule type" value="Genomic_DNA"/>
</dbReference>
<dbReference type="AlphaFoldDB" id="A0A1W1W6K9"/>
<feature type="domain" description="TraG P-loop" evidence="1">
    <location>
        <begin position="246"/>
        <end position="334"/>
    </location>
</feature>
<dbReference type="InterPro" id="IPR051162">
    <property type="entry name" value="T4SS_component"/>
</dbReference>
<dbReference type="InterPro" id="IPR043964">
    <property type="entry name" value="P-loop_TraG"/>
</dbReference>
<keyword evidence="3" id="KW-1185">Reference proteome</keyword>
<dbReference type="Proteomes" id="UP000192660">
    <property type="component" value="Unassembled WGS sequence"/>
</dbReference>
<evidence type="ECO:0000259" key="1">
    <source>
        <dbReference type="Pfam" id="PF19044"/>
    </source>
</evidence>
<proteinExistence type="predicted"/>
<dbReference type="PANTHER" id="PTHR30121">
    <property type="entry name" value="UNCHARACTERIZED PROTEIN YJGR-RELATED"/>
    <property type="match status" value="1"/>
</dbReference>
<dbReference type="InterPro" id="IPR027417">
    <property type="entry name" value="P-loop_NTPase"/>
</dbReference>
<sequence>MAWWSARARRSMTEPRSETAQMGGLWFETPETVQFAGGSLTVAHQAWGIDQWPPRLTGDHVAPLLSPLRPDAWPLVTWFWRLDPGGLVLNGDLERKIRRLEWAVRDRDQGELGPRRDEWVTLQGLRQLRDRIVFAADTLVTLDAFVVVTSTPDALDADVALLQARWESLGIHAVPLTWEQARMLQRMWTGLTSRGSADRPGWWRWLMGSQDIWWNPRVVPTDRVGQIVWPGWGHVTDDPARGVYVGHTPQNQPVFVDFFQDVNGLAANLLVVGATGNGKSFWLKTLTQGWLAQDWGVVILDVDGEYRALCDAVGGTWIDISDQQAGTVPNPFALPARTGHGPTDAMRMPTMLRTASTVLRLLGSWDAVTDAAVQQAILQAWATRGVTLEDPLSWERDSDPPTMADVWAALETMPDAAAQDARARLWTYWRGADQHVLAHATGNWPTMPGSLVVWHLGNIATQGAWGTTKLPAATAARYWLVMQTTWAWLRVRKMQNQWTVVLADEGQRLLAQSVLGPALVDLATTIRKWNGVLALATNQPQALWDTPAGQGMWNAAPIKAFLRLESQQDVRATADALHMPQRVATALQALPPQQVLLRMRDGFHDAWTQVRAIVPPEEEAWYRTRARRTS</sequence>
<dbReference type="RefSeq" id="WP_176213122.1">
    <property type="nucleotide sequence ID" value="NZ_FWWY01000001.1"/>
</dbReference>
<reference evidence="3" key="1">
    <citation type="submission" date="2017-04" db="EMBL/GenBank/DDBJ databases">
        <authorList>
            <person name="Varghese N."/>
            <person name="Submissions S."/>
        </authorList>
    </citation>
    <scope>NUCLEOTIDE SEQUENCE [LARGE SCALE GENOMIC DNA]</scope>
    <source>
        <strain evidence="3">DSM 9293</strain>
    </source>
</reference>
<evidence type="ECO:0000313" key="3">
    <source>
        <dbReference type="Proteomes" id="UP000192660"/>
    </source>
</evidence>
<dbReference type="Gene3D" id="3.40.50.300">
    <property type="entry name" value="P-loop containing nucleotide triphosphate hydrolases"/>
    <property type="match status" value="2"/>
</dbReference>
<evidence type="ECO:0000313" key="2">
    <source>
        <dbReference type="EMBL" id="SMC01918.1"/>
    </source>
</evidence>
<gene>
    <name evidence="2" type="ORF">SAMN00768000_0157</name>
</gene>
<dbReference type="Pfam" id="PF19044">
    <property type="entry name" value="P-loop_TraG"/>
    <property type="match status" value="1"/>
</dbReference>